<evidence type="ECO:0000313" key="2">
    <source>
        <dbReference type="EMBL" id="MBJ7600832.1"/>
    </source>
</evidence>
<dbReference type="AlphaFoldDB" id="A0A934NFI8"/>
<dbReference type="Proteomes" id="UP000612893">
    <property type="component" value="Unassembled WGS sequence"/>
</dbReference>
<dbReference type="SFLD" id="SFLDS00003">
    <property type="entry name" value="Haloacid_Dehalogenase"/>
    <property type="match status" value="1"/>
</dbReference>
<dbReference type="PRINTS" id="PR00413">
    <property type="entry name" value="HADHALOGNASE"/>
</dbReference>
<dbReference type="Gene3D" id="3.40.50.1000">
    <property type="entry name" value="HAD superfamily/HAD-like"/>
    <property type="match status" value="1"/>
</dbReference>
<evidence type="ECO:0000256" key="1">
    <source>
        <dbReference type="ARBA" id="ARBA00022801"/>
    </source>
</evidence>
<name>A0A934NFI8_9BACT</name>
<dbReference type="GO" id="GO:0016787">
    <property type="term" value="F:hydrolase activity"/>
    <property type="evidence" value="ECO:0007669"/>
    <property type="project" value="UniProtKB-KW"/>
</dbReference>
<dbReference type="SFLD" id="SFLDG01129">
    <property type="entry name" value="C1.5:_HAD__Beta-PGM__Phosphata"/>
    <property type="match status" value="1"/>
</dbReference>
<dbReference type="InterPro" id="IPR006439">
    <property type="entry name" value="HAD-SF_hydro_IA"/>
</dbReference>
<dbReference type="SUPFAM" id="SSF56784">
    <property type="entry name" value="HAD-like"/>
    <property type="match status" value="1"/>
</dbReference>
<evidence type="ECO:0000313" key="3">
    <source>
        <dbReference type="Proteomes" id="UP000612893"/>
    </source>
</evidence>
<dbReference type="PANTHER" id="PTHR43316:SF3">
    <property type="entry name" value="HALOACID DEHALOGENASE, TYPE II (AFU_ORTHOLOGUE AFUA_2G07750)-RELATED"/>
    <property type="match status" value="1"/>
</dbReference>
<dbReference type="InterPro" id="IPR023198">
    <property type="entry name" value="PGP-like_dom2"/>
</dbReference>
<keyword evidence="1 2" id="KW-0378">Hydrolase</keyword>
<comment type="caution">
    <text evidence="2">The sequence shown here is derived from an EMBL/GenBank/DDBJ whole genome shotgun (WGS) entry which is preliminary data.</text>
</comment>
<dbReference type="RefSeq" id="WP_338204810.1">
    <property type="nucleotide sequence ID" value="NZ_JAEKNR010000223.1"/>
</dbReference>
<protein>
    <submittedName>
        <fullName evidence="2">HAD family hydrolase</fullName>
    </submittedName>
</protein>
<dbReference type="Gene3D" id="1.10.150.240">
    <property type="entry name" value="Putative phosphatase, domain 2"/>
    <property type="match status" value="1"/>
</dbReference>
<dbReference type="PANTHER" id="PTHR43316">
    <property type="entry name" value="HYDROLASE, HALOACID DELAHOGENASE-RELATED"/>
    <property type="match status" value="1"/>
</dbReference>
<reference evidence="2" key="1">
    <citation type="submission" date="2020-10" db="EMBL/GenBank/DDBJ databases">
        <title>Ca. Dormibacterota MAGs.</title>
        <authorList>
            <person name="Montgomery K."/>
        </authorList>
    </citation>
    <scope>NUCLEOTIDE SEQUENCE [LARGE SCALE GENOMIC DNA]</scope>
    <source>
        <strain evidence="2">SC8812_S17_10</strain>
    </source>
</reference>
<dbReference type="EMBL" id="JAEKNR010000223">
    <property type="protein sequence ID" value="MBJ7600832.1"/>
    <property type="molecule type" value="Genomic_DNA"/>
</dbReference>
<keyword evidence="3" id="KW-1185">Reference proteome</keyword>
<gene>
    <name evidence="2" type="ORF">JF922_22535</name>
</gene>
<dbReference type="InterPro" id="IPR036412">
    <property type="entry name" value="HAD-like_sf"/>
</dbReference>
<proteinExistence type="predicted"/>
<sequence length="218" mass="22816">MLRAVLLDVNGTLTDPSAIGAVWARPDLGERVLQQAISTAMVAALLHDVEPTFRDHLSAAIDVVAAAAGLDPGVSEQALDSAASLPARPGAADALATLRDADVRIVALTNSGADGGRATLEACGLLPLIEEVLGVDGVPTFKPHPDVYSYALSKLEEDPDRVALVATHPWDLAGAAHGGMRTAWVRHEPRAWPAVFPKPDVQADTLPDLATAILADHW</sequence>
<dbReference type="Pfam" id="PF00702">
    <property type="entry name" value="Hydrolase"/>
    <property type="match status" value="1"/>
</dbReference>
<dbReference type="InterPro" id="IPR051540">
    <property type="entry name" value="S-2-haloacid_dehalogenase"/>
</dbReference>
<dbReference type="InterPro" id="IPR023214">
    <property type="entry name" value="HAD_sf"/>
</dbReference>
<organism evidence="2 3">
    <name type="scientific">Candidatus Nephthysia bennettiae</name>
    <dbReference type="NCBI Taxonomy" id="3127016"/>
    <lineage>
        <taxon>Bacteria</taxon>
        <taxon>Bacillati</taxon>
        <taxon>Candidatus Dormiibacterota</taxon>
        <taxon>Candidatus Dormibacteria</taxon>
        <taxon>Candidatus Dormibacterales</taxon>
        <taxon>Candidatus Dormibacteraceae</taxon>
        <taxon>Candidatus Nephthysia</taxon>
    </lineage>
</organism>
<accession>A0A934NFI8</accession>